<organism evidence="2 3">
    <name type="scientific">Candidatus Iainarchaeum sp</name>
    <dbReference type="NCBI Taxonomy" id="3101447"/>
    <lineage>
        <taxon>Archaea</taxon>
        <taxon>Candidatus Iainarchaeota</taxon>
        <taxon>Candidatus Iainarchaeia</taxon>
        <taxon>Candidatus Iainarchaeales</taxon>
        <taxon>Candidatus Iainarchaeaceae</taxon>
        <taxon>Candidatus Iainarchaeum</taxon>
    </lineage>
</organism>
<dbReference type="GO" id="GO:0008270">
    <property type="term" value="F:zinc ion binding"/>
    <property type="evidence" value="ECO:0007669"/>
    <property type="project" value="InterPro"/>
</dbReference>
<sequence length="265" mass="30261">MGIKFGISGIPIHAADWEEGIEFLKQNKLCIEMPFTRKVYLREGIAEIIKESCLAVSAHAPYYINLCSARKIVQERSKQLIVKAAMLGAKCGAKKLVLHLGYYANSFEQSRAVLVENVLEVKERLKELNVKVMLSPENAGKIKALGSVEEILEICRILKLEPTIDFAHFYARNLGRINEKEGFIEMLESVKSRNRKWLKNLHMHISGIVFGKRGERYHCSLNDSCLNWKGCLEALKELKVKGELICESPSQEEDALMMRRYFENL</sequence>
<dbReference type="EMBL" id="QMWP01000019">
    <property type="protein sequence ID" value="RLG70964.1"/>
    <property type="molecule type" value="Genomic_DNA"/>
</dbReference>
<dbReference type="SUPFAM" id="SSF51658">
    <property type="entry name" value="Xylose isomerase-like"/>
    <property type="match status" value="1"/>
</dbReference>
<dbReference type="SMART" id="SM00518">
    <property type="entry name" value="AP2Ec"/>
    <property type="match status" value="1"/>
</dbReference>
<comment type="caution">
    <text evidence="2">The sequence shown here is derived from an EMBL/GenBank/DDBJ whole genome shotgun (WGS) entry which is preliminary data.</text>
</comment>
<dbReference type="AlphaFoldDB" id="A0A497JHU4"/>
<gene>
    <name evidence="2" type="ORF">DRO04_00810</name>
</gene>
<dbReference type="InterPro" id="IPR036237">
    <property type="entry name" value="Xyl_isomerase-like_sf"/>
</dbReference>
<dbReference type="PANTHER" id="PTHR21445:SF0">
    <property type="entry name" value="APURINIC-APYRIMIDINIC ENDONUCLEASE"/>
    <property type="match status" value="1"/>
</dbReference>
<name>A0A497JHU4_9ARCH</name>
<dbReference type="GO" id="GO:0008081">
    <property type="term" value="F:phosphoric diester hydrolase activity"/>
    <property type="evidence" value="ECO:0007669"/>
    <property type="project" value="TreeGrafter"/>
</dbReference>
<accession>A0A497JHU4</accession>
<reference evidence="2 3" key="1">
    <citation type="submission" date="2018-06" db="EMBL/GenBank/DDBJ databases">
        <title>Extensive metabolic versatility and redundancy in microbially diverse, dynamic hydrothermal sediments.</title>
        <authorList>
            <person name="Dombrowski N."/>
            <person name="Teske A."/>
            <person name="Baker B.J."/>
        </authorList>
    </citation>
    <scope>NUCLEOTIDE SEQUENCE [LARGE SCALE GENOMIC DNA]</scope>
    <source>
        <strain evidence="2">B51_G17</strain>
    </source>
</reference>
<dbReference type="Gene3D" id="3.20.20.150">
    <property type="entry name" value="Divalent-metal-dependent TIM barrel enzymes"/>
    <property type="match status" value="1"/>
</dbReference>
<evidence type="ECO:0000313" key="2">
    <source>
        <dbReference type="EMBL" id="RLG70964.1"/>
    </source>
</evidence>
<dbReference type="Proteomes" id="UP000278031">
    <property type="component" value="Unassembled WGS sequence"/>
</dbReference>
<proteinExistence type="predicted"/>
<dbReference type="GO" id="GO:0003906">
    <property type="term" value="F:DNA-(apurinic or apyrimidinic site) endonuclease activity"/>
    <property type="evidence" value="ECO:0007669"/>
    <property type="project" value="TreeGrafter"/>
</dbReference>
<dbReference type="PANTHER" id="PTHR21445">
    <property type="entry name" value="ENDONUCLEASE IV ENDODEOXYRIBONUCLEASE IV"/>
    <property type="match status" value="1"/>
</dbReference>
<dbReference type="InterPro" id="IPR001719">
    <property type="entry name" value="AP_endonuc_2"/>
</dbReference>
<evidence type="ECO:0000259" key="1">
    <source>
        <dbReference type="Pfam" id="PF01261"/>
    </source>
</evidence>
<dbReference type="GO" id="GO:0006284">
    <property type="term" value="P:base-excision repair"/>
    <property type="evidence" value="ECO:0007669"/>
    <property type="project" value="TreeGrafter"/>
</dbReference>
<dbReference type="InterPro" id="IPR013022">
    <property type="entry name" value="Xyl_isomerase-like_TIM-brl"/>
</dbReference>
<protein>
    <recommendedName>
        <fullName evidence="1">Xylose isomerase-like TIM barrel domain-containing protein</fullName>
    </recommendedName>
</protein>
<dbReference type="GO" id="GO:0003677">
    <property type="term" value="F:DNA binding"/>
    <property type="evidence" value="ECO:0007669"/>
    <property type="project" value="InterPro"/>
</dbReference>
<feature type="domain" description="Xylose isomerase-like TIM barrel" evidence="1">
    <location>
        <begin position="20"/>
        <end position="253"/>
    </location>
</feature>
<dbReference type="Pfam" id="PF01261">
    <property type="entry name" value="AP_endonuc_2"/>
    <property type="match status" value="1"/>
</dbReference>
<evidence type="ECO:0000313" key="3">
    <source>
        <dbReference type="Proteomes" id="UP000278031"/>
    </source>
</evidence>